<evidence type="ECO:0000256" key="2">
    <source>
        <dbReference type="ARBA" id="ARBA00022801"/>
    </source>
</evidence>
<protein>
    <submittedName>
        <fullName evidence="3">TatD family hydrolase</fullName>
        <ecNumber evidence="3">3.1.-.-</ecNumber>
    </submittedName>
</protein>
<reference evidence="3 4" key="1">
    <citation type="submission" date="2024-09" db="EMBL/GenBank/DDBJ databases">
        <authorList>
            <person name="Sun Q."/>
            <person name="Mori K."/>
        </authorList>
    </citation>
    <scope>NUCLEOTIDE SEQUENCE [LARGE SCALE GENOMIC DNA]</scope>
    <source>
        <strain evidence="3 4">NCAIM B.02340</strain>
    </source>
</reference>
<keyword evidence="2 3" id="KW-0378">Hydrolase</keyword>
<evidence type="ECO:0000313" key="3">
    <source>
        <dbReference type="EMBL" id="MFC0596145.1"/>
    </source>
</evidence>
<dbReference type="GO" id="GO:0016787">
    <property type="term" value="F:hydrolase activity"/>
    <property type="evidence" value="ECO:0007669"/>
    <property type="project" value="UniProtKB-KW"/>
</dbReference>
<evidence type="ECO:0000313" key="4">
    <source>
        <dbReference type="Proteomes" id="UP001589830"/>
    </source>
</evidence>
<dbReference type="Pfam" id="PF01026">
    <property type="entry name" value="TatD_DNase"/>
    <property type="match status" value="1"/>
</dbReference>
<dbReference type="InterPro" id="IPR032466">
    <property type="entry name" value="Metal_Hydrolase"/>
</dbReference>
<keyword evidence="4" id="KW-1185">Reference proteome</keyword>
<name>A0ABV6Q1Z5_9DEIN</name>
<dbReference type="Gene3D" id="3.20.20.140">
    <property type="entry name" value="Metal-dependent hydrolases"/>
    <property type="match status" value="1"/>
</dbReference>
<dbReference type="SUPFAM" id="SSF51556">
    <property type="entry name" value="Metallo-dependent hydrolases"/>
    <property type="match status" value="1"/>
</dbReference>
<keyword evidence="1" id="KW-0479">Metal-binding</keyword>
<dbReference type="RefSeq" id="WP_188846258.1">
    <property type="nucleotide sequence ID" value="NZ_BMPJ01000005.1"/>
</dbReference>
<organism evidence="3 4">
    <name type="scientific">Thermus composti</name>
    <dbReference type="NCBI Taxonomy" id="532059"/>
    <lineage>
        <taxon>Bacteria</taxon>
        <taxon>Thermotogati</taxon>
        <taxon>Deinococcota</taxon>
        <taxon>Deinococci</taxon>
        <taxon>Thermales</taxon>
        <taxon>Thermaceae</taxon>
        <taxon>Thermus</taxon>
    </lineage>
</organism>
<gene>
    <name evidence="3" type="ORF">ACFFFP_08215</name>
</gene>
<evidence type="ECO:0000256" key="1">
    <source>
        <dbReference type="ARBA" id="ARBA00022723"/>
    </source>
</evidence>
<dbReference type="InterPro" id="IPR018228">
    <property type="entry name" value="DNase_TatD-rel_CS"/>
</dbReference>
<dbReference type="PANTHER" id="PTHR46124:SF2">
    <property type="entry name" value="D-AMINOACYL-TRNA DEACYLASE"/>
    <property type="match status" value="1"/>
</dbReference>
<dbReference type="PIRSF" id="PIRSF005902">
    <property type="entry name" value="DNase_TatD"/>
    <property type="match status" value="1"/>
</dbReference>
<dbReference type="NCBIfam" id="TIGR00010">
    <property type="entry name" value="YchF/TatD family DNA exonuclease"/>
    <property type="match status" value="1"/>
</dbReference>
<proteinExistence type="predicted"/>
<accession>A0ABV6Q1Z5</accession>
<dbReference type="EC" id="3.1.-.-" evidence="3"/>
<dbReference type="CDD" id="cd01310">
    <property type="entry name" value="TatD_DNAse"/>
    <property type="match status" value="1"/>
</dbReference>
<dbReference type="Proteomes" id="UP001589830">
    <property type="component" value="Unassembled WGS sequence"/>
</dbReference>
<dbReference type="InterPro" id="IPR015991">
    <property type="entry name" value="TatD/YcfH-like"/>
</dbReference>
<comment type="caution">
    <text evidence="3">The sequence shown here is derived from an EMBL/GenBank/DDBJ whole genome shotgun (WGS) entry which is preliminary data.</text>
</comment>
<dbReference type="EMBL" id="JBHLTW010000034">
    <property type="protein sequence ID" value="MFC0596145.1"/>
    <property type="molecule type" value="Genomic_DNA"/>
</dbReference>
<dbReference type="InterPro" id="IPR001130">
    <property type="entry name" value="TatD-like"/>
</dbReference>
<dbReference type="PANTHER" id="PTHR46124">
    <property type="entry name" value="D-AMINOACYL-TRNA DEACYLASE"/>
    <property type="match status" value="1"/>
</dbReference>
<dbReference type="PROSITE" id="PS01091">
    <property type="entry name" value="TATD_3"/>
    <property type="match status" value="1"/>
</dbReference>
<sequence length="258" mass="28990">MTDTHAHLDFLEPEELEEAQRHLGELRAVLTLGVDPSRWEKTLNLAQGNVYAAVGLHPTSAHLLSPEVMEALRHYAQKERVRAIGETGLDYYWTPETKAAQLKALDFQAALAEELDLPLVLHVRSRDGKAEEDLAGWLLLHRPKRVVLHAFSGHPALEEAGLKVGAYFSFAGPLTYKKNEALREAAKRLPEERLLVETDTPFLPPEPHRGRRNRPHHVRFTLEKLAEVRGLSFAEAEALTDWNAAACFRWLDPGGTNP</sequence>